<dbReference type="GO" id="GO:0003700">
    <property type="term" value="F:DNA-binding transcription factor activity"/>
    <property type="evidence" value="ECO:0007669"/>
    <property type="project" value="InterPro"/>
</dbReference>
<evidence type="ECO:0000256" key="5">
    <source>
        <dbReference type="ARBA" id="ARBA00023242"/>
    </source>
</evidence>
<feature type="region of interest" description="Disordered" evidence="6">
    <location>
        <begin position="420"/>
        <end position="465"/>
    </location>
</feature>
<dbReference type="PANTHER" id="PTHR31194">
    <property type="entry name" value="SHN SHINE , DNA BINDING / TRANSCRIPTION FACTOR"/>
    <property type="match status" value="1"/>
</dbReference>
<dbReference type="GO" id="GO:0003677">
    <property type="term" value="F:DNA binding"/>
    <property type="evidence" value="ECO:0007669"/>
    <property type="project" value="UniProtKB-KW"/>
</dbReference>
<protein>
    <recommendedName>
        <fullName evidence="7">AP2/ERF domain-containing protein</fullName>
    </recommendedName>
</protein>
<proteinExistence type="predicted"/>
<gene>
    <name evidence="8" type="ORF">POBO1169_LOCUS19033</name>
</gene>
<dbReference type="InterPro" id="IPR036955">
    <property type="entry name" value="AP2/ERF_dom_sf"/>
</dbReference>
<feature type="compositionally biased region" description="Low complexity" evidence="6">
    <location>
        <begin position="312"/>
        <end position="327"/>
    </location>
</feature>
<dbReference type="AlphaFoldDB" id="A0A7S0WX39"/>
<dbReference type="PRINTS" id="PR00367">
    <property type="entry name" value="ETHRSPELEMNT"/>
</dbReference>
<feature type="domain" description="AP2/ERF" evidence="7">
    <location>
        <begin position="252"/>
        <end position="309"/>
    </location>
</feature>
<evidence type="ECO:0000256" key="2">
    <source>
        <dbReference type="ARBA" id="ARBA00023015"/>
    </source>
</evidence>
<comment type="subcellular location">
    <subcellularLocation>
        <location evidence="1">Nucleus</location>
    </subcellularLocation>
</comment>
<evidence type="ECO:0000256" key="3">
    <source>
        <dbReference type="ARBA" id="ARBA00023125"/>
    </source>
</evidence>
<keyword evidence="5" id="KW-0539">Nucleus</keyword>
<sequence>MSTVDVPFRGGTLRVDRNPLPPLNNETMHDSDNGDLHWPGMDGMDMGDEGVFDYEGQDKYTHSTATAIPQQQHHQTIPQMTKMHNTNIGTGMAQPSAIPGSMFSGIGQSPTQSFWTLGDSLDGLGSLGKTPPINYPNFNPLGVSPTQPLFQREMLKRQQHQQQQQQQQQHQAQQRMAVNVSVIMPSADAVAPDLTQQPAVDGGVLAQDTQVANTVGAPRAAAKGGKGRGGDKAGSKAKPNVPAKTKKGCSSNYRGVRQRPWGSWAAEIRDPNRGTRLWLGTFNTAEEAARAYDAAARAIRGANARCNFPPESETQPSASTAAAAAAAAPPPPVMMAPPSEPVKPPQKKTAAAAAAAAADKNITSSLKDEDISGRKEIKEESDSLIFDLPCRNQPGSFGAGSFGMSLGSYIDSIGAALLEGQHGKSPNMHQPVDAPLNKHQDTRSEESREDEPRYREEIEDDEQIMDMSPATMGMWTHFVQNEPVRRV</sequence>
<dbReference type="GO" id="GO:0005634">
    <property type="term" value="C:nucleus"/>
    <property type="evidence" value="ECO:0007669"/>
    <property type="project" value="UniProtKB-SubCell"/>
</dbReference>
<dbReference type="CDD" id="cd00018">
    <property type="entry name" value="AP2"/>
    <property type="match status" value="1"/>
</dbReference>
<dbReference type="InterPro" id="IPR050913">
    <property type="entry name" value="AP2/ERF_ERF"/>
</dbReference>
<feature type="region of interest" description="Disordered" evidence="6">
    <location>
        <begin position="154"/>
        <end position="173"/>
    </location>
</feature>
<evidence type="ECO:0000256" key="1">
    <source>
        <dbReference type="ARBA" id="ARBA00004123"/>
    </source>
</evidence>
<reference evidence="8" key="1">
    <citation type="submission" date="2021-01" db="EMBL/GenBank/DDBJ databases">
        <authorList>
            <person name="Corre E."/>
            <person name="Pelletier E."/>
            <person name="Niang G."/>
            <person name="Scheremetjew M."/>
            <person name="Finn R."/>
            <person name="Kale V."/>
            <person name="Holt S."/>
            <person name="Cochrane G."/>
            <person name="Meng A."/>
            <person name="Brown T."/>
            <person name="Cohen L."/>
        </authorList>
    </citation>
    <scope>NUCLEOTIDE SEQUENCE</scope>
    <source>
        <strain evidence="8">CCMP722</strain>
    </source>
</reference>
<feature type="region of interest" description="Disordered" evidence="6">
    <location>
        <begin position="215"/>
        <end position="254"/>
    </location>
</feature>
<dbReference type="SMART" id="SM00380">
    <property type="entry name" value="AP2"/>
    <property type="match status" value="1"/>
</dbReference>
<dbReference type="SUPFAM" id="SSF54171">
    <property type="entry name" value="DNA-binding domain"/>
    <property type="match status" value="1"/>
</dbReference>
<feature type="compositionally biased region" description="Basic and acidic residues" evidence="6">
    <location>
        <begin position="436"/>
        <end position="456"/>
    </location>
</feature>
<feature type="compositionally biased region" description="Pro residues" evidence="6">
    <location>
        <begin position="328"/>
        <end position="344"/>
    </location>
</feature>
<dbReference type="EMBL" id="HBFA01038032">
    <property type="protein sequence ID" value="CAD8689276.1"/>
    <property type="molecule type" value="Transcribed_RNA"/>
</dbReference>
<keyword evidence="4" id="KW-0804">Transcription</keyword>
<feature type="compositionally biased region" description="Low complexity" evidence="6">
    <location>
        <begin position="160"/>
        <end position="173"/>
    </location>
</feature>
<dbReference type="InterPro" id="IPR016177">
    <property type="entry name" value="DNA-bd_dom_sf"/>
</dbReference>
<evidence type="ECO:0000256" key="4">
    <source>
        <dbReference type="ARBA" id="ARBA00023163"/>
    </source>
</evidence>
<keyword evidence="3" id="KW-0238">DNA-binding</keyword>
<dbReference type="Pfam" id="PF00847">
    <property type="entry name" value="AP2"/>
    <property type="match status" value="1"/>
</dbReference>
<accession>A0A7S0WX39</accession>
<dbReference type="PANTHER" id="PTHR31194:SF189">
    <property type="entry name" value="AP2_ERF DOMAIN-CONTAINING PROTEIN"/>
    <property type="match status" value="1"/>
</dbReference>
<name>A0A7S0WX39_9CHLO</name>
<organism evidence="8">
    <name type="scientific">Pyramimonas obovata</name>
    <dbReference type="NCBI Taxonomy" id="1411642"/>
    <lineage>
        <taxon>Eukaryota</taxon>
        <taxon>Viridiplantae</taxon>
        <taxon>Chlorophyta</taxon>
        <taxon>Pyramimonadophyceae</taxon>
        <taxon>Pyramimonadales</taxon>
        <taxon>Pyramimonadaceae</taxon>
        <taxon>Pyramimonas</taxon>
        <taxon>Pyramimonas incertae sedis</taxon>
    </lineage>
</organism>
<keyword evidence="2" id="KW-0805">Transcription regulation</keyword>
<evidence type="ECO:0000259" key="7">
    <source>
        <dbReference type="PROSITE" id="PS51032"/>
    </source>
</evidence>
<feature type="region of interest" description="Disordered" evidence="6">
    <location>
        <begin position="308"/>
        <end position="359"/>
    </location>
</feature>
<evidence type="ECO:0000313" key="8">
    <source>
        <dbReference type="EMBL" id="CAD8689276.1"/>
    </source>
</evidence>
<feature type="region of interest" description="Disordered" evidence="6">
    <location>
        <begin position="1"/>
        <end position="31"/>
    </location>
</feature>
<dbReference type="Gene3D" id="3.30.730.10">
    <property type="entry name" value="AP2/ERF domain"/>
    <property type="match status" value="1"/>
</dbReference>
<dbReference type="FunFam" id="3.30.730.10:FF:000001">
    <property type="entry name" value="Ethylene-responsive transcription factor 2"/>
    <property type="match status" value="1"/>
</dbReference>
<dbReference type="PROSITE" id="PS51032">
    <property type="entry name" value="AP2_ERF"/>
    <property type="match status" value="1"/>
</dbReference>
<evidence type="ECO:0000256" key="6">
    <source>
        <dbReference type="SAM" id="MobiDB-lite"/>
    </source>
</evidence>
<dbReference type="InterPro" id="IPR001471">
    <property type="entry name" value="AP2/ERF_dom"/>
</dbReference>